<dbReference type="InterPro" id="IPR001304">
    <property type="entry name" value="C-type_lectin-like"/>
</dbReference>
<feature type="domain" description="EGF-like" evidence="7">
    <location>
        <begin position="735"/>
        <end position="771"/>
    </location>
</feature>
<dbReference type="InterPro" id="IPR016186">
    <property type="entry name" value="C-type_lectin-like/link_sf"/>
</dbReference>
<feature type="disulfide bond" evidence="4">
    <location>
        <begin position="723"/>
        <end position="732"/>
    </location>
</feature>
<protein>
    <submittedName>
        <fullName evidence="11">Uncharacterized protein</fullName>
    </submittedName>
</protein>
<reference evidence="11 12" key="1">
    <citation type="submission" date="2024-02" db="EMBL/GenBank/DDBJ databases">
        <authorList>
            <person name="Daric V."/>
            <person name="Darras S."/>
        </authorList>
    </citation>
    <scope>NUCLEOTIDE SEQUENCE [LARGE SCALE GENOMIC DNA]</scope>
</reference>
<dbReference type="PROSITE" id="PS50092">
    <property type="entry name" value="TSP1"/>
    <property type="match status" value="1"/>
</dbReference>
<dbReference type="Pfam" id="PF00090">
    <property type="entry name" value="TSP_1"/>
    <property type="match status" value="1"/>
</dbReference>
<dbReference type="PROSITE" id="PS50026">
    <property type="entry name" value="EGF_3"/>
    <property type="match status" value="3"/>
</dbReference>
<dbReference type="PROSITE" id="PS01186">
    <property type="entry name" value="EGF_2"/>
    <property type="match status" value="1"/>
</dbReference>
<dbReference type="SMART" id="SM00181">
    <property type="entry name" value="EGF"/>
    <property type="match status" value="3"/>
</dbReference>
<dbReference type="InterPro" id="IPR000742">
    <property type="entry name" value="EGF"/>
</dbReference>
<feature type="disulfide bond" evidence="5">
    <location>
        <begin position="340"/>
        <end position="367"/>
    </location>
</feature>
<evidence type="ECO:0000259" key="7">
    <source>
        <dbReference type="PROSITE" id="PS50026"/>
    </source>
</evidence>
<dbReference type="PROSITE" id="PS51390">
    <property type="entry name" value="WAP"/>
    <property type="match status" value="1"/>
</dbReference>
<feature type="signal peptide" evidence="6">
    <location>
        <begin position="1"/>
        <end position="22"/>
    </location>
</feature>
<dbReference type="Gene3D" id="2.20.100.10">
    <property type="entry name" value="Thrombospondin type-1 (TSP1) repeat"/>
    <property type="match status" value="1"/>
</dbReference>
<dbReference type="EMBL" id="CAWYQH010000013">
    <property type="protein sequence ID" value="CAK8674334.1"/>
    <property type="molecule type" value="Genomic_DNA"/>
</dbReference>
<dbReference type="Pfam" id="PF00008">
    <property type="entry name" value="EGF"/>
    <property type="match status" value="1"/>
</dbReference>
<feature type="domain" description="Sushi" evidence="9">
    <location>
        <begin position="309"/>
        <end position="369"/>
    </location>
</feature>
<feature type="disulfide bond" evidence="5">
    <location>
        <begin position="102"/>
        <end position="129"/>
    </location>
</feature>
<keyword evidence="4" id="KW-0245">EGF-like domain</keyword>
<feature type="domain" description="EGF-like" evidence="7">
    <location>
        <begin position="697"/>
        <end position="733"/>
    </location>
</feature>
<feature type="domain" description="Sushi" evidence="9">
    <location>
        <begin position="132"/>
        <end position="190"/>
    </location>
</feature>
<feature type="domain" description="Sushi" evidence="9">
    <location>
        <begin position="191"/>
        <end position="249"/>
    </location>
</feature>
<dbReference type="Gene3D" id="2.10.25.10">
    <property type="entry name" value="Laminin"/>
    <property type="match status" value="3"/>
</dbReference>
<accession>A0ABP0F3N8</accession>
<feature type="domain" description="WAP" evidence="10">
    <location>
        <begin position="23"/>
        <end position="74"/>
    </location>
</feature>
<dbReference type="PROSITE" id="PS50923">
    <property type="entry name" value="SUSHI"/>
    <property type="match status" value="6"/>
</dbReference>
<dbReference type="PANTHER" id="PTHR45656:SF4">
    <property type="entry name" value="PROTEIN CBR-CLEC-78"/>
    <property type="match status" value="1"/>
</dbReference>
<dbReference type="SMART" id="SM00209">
    <property type="entry name" value="TSP1"/>
    <property type="match status" value="1"/>
</dbReference>
<evidence type="ECO:0000313" key="12">
    <source>
        <dbReference type="Proteomes" id="UP001642483"/>
    </source>
</evidence>
<dbReference type="InterPro" id="IPR036383">
    <property type="entry name" value="TSP1_rpt_sf"/>
</dbReference>
<feature type="domain" description="EGF-like" evidence="7">
    <location>
        <begin position="597"/>
        <end position="633"/>
    </location>
</feature>
<feature type="domain" description="Sushi" evidence="9">
    <location>
        <begin position="636"/>
        <end position="698"/>
    </location>
</feature>
<dbReference type="Gene3D" id="3.10.100.10">
    <property type="entry name" value="Mannose-Binding Protein A, subunit A"/>
    <property type="match status" value="1"/>
</dbReference>
<feature type="disulfide bond" evidence="5">
    <location>
        <begin position="311"/>
        <end position="354"/>
    </location>
</feature>
<evidence type="ECO:0000256" key="1">
    <source>
        <dbReference type="ARBA" id="ARBA00022729"/>
    </source>
</evidence>
<dbReference type="PANTHER" id="PTHR45656">
    <property type="entry name" value="PROTEIN CBR-CLEC-78"/>
    <property type="match status" value="1"/>
</dbReference>
<dbReference type="Gene3D" id="2.10.70.10">
    <property type="entry name" value="Complement Module, domain 1"/>
    <property type="match status" value="6"/>
</dbReference>
<dbReference type="InterPro" id="IPR001881">
    <property type="entry name" value="EGF-like_Ca-bd_dom"/>
</dbReference>
<dbReference type="PROSITE" id="PS50041">
    <property type="entry name" value="C_TYPE_LECTIN_2"/>
    <property type="match status" value="1"/>
</dbReference>
<comment type="caution">
    <text evidence="11">The sequence shown here is derived from an EMBL/GenBank/DDBJ whole genome shotgun (WGS) entry which is preliminary data.</text>
</comment>
<dbReference type="SUPFAM" id="SSF57196">
    <property type="entry name" value="EGF/Laminin"/>
    <property type="match status" value="3"/>
</dbReference>
<keyword evidence="5" id="KW-0768">Sushi</keyword>
<keyword evidence="1 6" id="KW-0732">Signal</keyword>
<name>A0ABP0F3N8_CLALP</name>
<feature type="domain" description="Sushi" evidence="9">
    <location>
        <begin position="250"/>
        <end position="308"/>
    </location>
</feature>
<sequence>MVFYLKLKIFAVLCFFAITVVSMVNDQVCSDRDEINVESGRKCRKSCETDQDCRNPNKQCLCDDLCGMSCVNPDWICSELEQLENGSIEGNRTYGSEVTYTCNDGYVLVGSSTRRCRSDKTWTGSAPYCDAFECPYPARTSRAFPETEKRIFFFGDVVTYECNYGYILSGNPNITCTRQGWTTNLIQCTRVECGSPPNITNGYWEGNDFHFGGRVTYHCHVGYEFQQRKHFISCSTDGIWQGNVPSCKVKTCPAPIAPVNGEVNDDGIDYTYGNEISYICDPGYELNGSDVGRCNENRTWGDAPNCIDRRCLVPSNPSHSLASRNPQTRVLPSQNISFSCSEGFTMIGPPTIFCSYEGTWSNDFPECVARRCTPKGECQFPFMHEGQSHKSCIQSRYGVFCVTATSRGGFARCDRTCPVGWSSWSLWSLCSEGCAEGQQTRTRRCQNPPGGARCEGQGFERKECNIQTCLSDGGVRVNNKIYKLLTIASNYNQAAAKCAQLPGRLAMLKTKEIFDKVLTILSHNGVYYIGMKQIKGTWRYSDGSRVPLRGDGGFHRWAWGQPDNLWFNEHCGSVRTGPRNWNDINCGERIHFVCEIDINPCSNNPCQNGGLCRKTDNSFKCNCIKPYKGDICDQAVTCDRPDVTSSIEITGKHEDTYIHGSTISFECKSQNEVLSGNTKITCTDRGTWNKIPPTSCRFDPCSSSPCINGGTCHRSGRGYLCVCLGSAYGTNCEHALDPCLSDPCQNGGQCRRNFNLFTCECSPEWTGDRCEDGGELLHKYTRT</sequence>
<dbReference type="InterPro" id="IPR008197">
    <property type="entry name" value="WAP_dom"/>
</dbReference>
<evidence type="ECO:0000256" key="6">
    <source>
        <dbReference type="SAM" id="SignalP"/>
    </source>
</evidence>
<feature type="disulfide bond" evidence="4">
    <location>
        <begin position="623"/>
        <end position="632"/>
    </location>
</feature>
<keyword evidence="3 4" id="KW-1015">Disulfide bond</keyword>
<dbReference type="PRINTS" id="PR01705">
    <property type="entry name" value="TSP1REPEAT"/>
</dbReference>
<evidence type="ECO:0000256" key="4">
    <source>
        <dbReference type="PROSITE-ProRule" id="PRU00076"/>
    </source>
</evidence>
<dbReference type="PROSITE" id="PS00022">
    <property type="entry name" value="EGF_1"/>
    <property type="match status" value="3"/>
</dbReference>
<dbReference type="InterPro" id="IPR018378">
    <property type="entry name" value="C-type_lectin_CS"/>
</dbReference>
<dbReference type="InterPro" id="IPR000884">
    <property type="entry name" value="TSP1_rpt"/>
</dbReference>
<dbReference type="CDD" id="cd00054">
    <property type="entry name" value="EGF_CA"/>
    <property type="match status" value="2"/>
</dbReference>
<evidence type="ECO:0000256" key="3">
    <source>
        <dbReference type="ARBA" id="ARBA00023157"/>
    </source>
</evidence>
<evidence type="ECO:0000256" key="2">
    <source>
        <dbReference type="ARBA" id="ARBA00022737"/>
    </source>
</evidence>
<dbReference type="InterPro" id="IPR016187">
    <property type="entry name" value="CTDL_fold"/>
</dbReference>
<dbReference type="Pfam" id="PF00084">
    <property type="entry name" value="Sushi"/>
    <property type="match status" value="6"/>
</dbReference>
<feature type="chain" id="PRO_5045744959" evidence="6">
    <location>
        <begin position="23"/>
        <end position="783"/>
    </location>
</feature>
<evidence type="ECO:0000259" key="9">
    <source>
        <dbReference type="PROSITE" id="PS50923"/>
    </source>
</evidence>
<evidence type="ECO:0000259" key="8">
    <source>
        <dbReference type="PROSITE" id="PS50041"/>
    </source>
</evidence>
<gene>
    <name evidence="11" type="ORF">CVLEPA_LOCUS4042</name>
</gene>
<comment type="caution">
    <text evidence="4">Lacks conserved residue(s) required for the propagation of feature annotation.</text>
</comment>
<keyword evidence="12" id="KW-1185">Reference proteome</keyword>
<feature type="disulfide bond" evidence="4">
    <location>
        <begin position="761"/>
        <end position="770"/>
    </location>
</feature>
<dbReference type="SMART" id="SM00032">
    <property type="entry name" value="CCP"/>
    <property type="match status" value="6"/>
</dbReference>
<feature type="domain" description="C-type lectin" evidence="8">
    <location>
        <begin position="477"/>
        <end position="595"/>
    </location>
</feature>
<dbReference type="InterPro" id="IPR051277">
    <property type="entry name" value="SEZ6_CSMD_C4BPB_Regulators"/>
</dbReference>
<dbReference type="CDD" id="cd00033">
    <property type="entry name" value="CCP"/>
    <property type="match status" value="6"/>
</dbReference>
<evidence type="ECO:0000259" key="10">
    <source>
        <dbReference type="PROSITE" id="PS51390"/>
    </source>
</evidence>
<proteinExistence type="predicted"/>
<dbReference type="Proteomes" id="UP001642483">
    <property type="component" value="Unassembled WGS sequence"/>
</dbReference>
<dbReference type="SMART" id="SM00179">
    <property type="entry name" value="EGF_CA"/>
    <property type="match status" value="3"/>
</dbReference>
<keyword evidence="2" id="KW-0677">Repeat</keyword>
<organism evidence="11 12">
    <name type="scientific">Clavelina lepadiformis</name>
    <name type="common">Light-bulb sea squirt</name>
    <name type="synonym">Ascidia lepadiformis</name>
    <dbReference type="NCBI Taxonomy" id="159417"/>
    <lineage>
        <taxon>Eukaryota</taxon>
        <taxon>Metazoa</taxon>
        <taxon>Chordata</taxon>
        <taxon>Tunicata</taxon>
        <taxon>Ascidiacea</taxon>
        <taxon>Aplousobranchia</taxon>
        <taxon>Clavelinidae</taxon>
        <taxon>Clavelina</taxon>
    </lineage>
</organism>
<evidence type="ECO:0000313" key="11">
    <source>
        <dbReference type="EMBL" id="CAK8674334.1"/>
    </source>
</evidence>
<dbReference type="SUPFAM" id="SSF56436">
    <property type="entry name" value="C-type lectin-like"/>
    <property type="match status" value="1"/>
</dbReference>
<feature type="domain" description="Sushi" evidence="9">
    <location>
        <begin position="68"/>
        <end position="131"/>
    </location>
</feature>
<dbReference type="SUPFAM" id="SSF57535">
    <property type="entry name" value="Complement control module/SCR domain"/>
    <property type="match status" value="6"/>
</dbReference>
<dbReference type="SMART" id="SM00034">
    <property type="entry name" value="CLECT"/>
    <property type="match status" value="1"/>
</dbReference>
<dbReference type="InterPro" id="IPR000436">
    <property type="entry name" value="Sushi_SCR_CCP_dom"/>
</dbReference>
<dbReference type="Pfam" id="PF00059">
    <property type="entry name" value="Lectin_C"/>
    <property type="match status" value="1"/>
</dbReference>
<dbReference type="InterPro" id="IPR035976">
    <property type="entry name" value="Sushi/SCR/CCP_sf"/>
</dbReference>
<dbReference type="PROSITE" id="PS00615">
    <property type="entry name" value="C_TYPE_LECTIN_1"/>
    <property type="match status" value="1"/>
</dbReference>
<evidence type="ECO:0000256" key="5">
    <source>
        <dbReference type="PROSITE-ProRule" id="PRU00302"/>
    </source>
</evidence>
<dbReference type="SUPFAM" id="SSF82895">
    <property type="entry name" value="TSP-1 type 1 repeat"/>
    <property type="match status" value="1"/>
</dbReference>